<proteinExistence type="predicted"/>
<evidence type="ECO:0000313" key="2">
    <source>
        <dbReference type="Proteomes" id="UP000004810"/>
    </source>
</evidence>
<accession>J9DUK4</accession>
<feature type="non-terminal residue" evidence="1">
    <location>
        <position position="1"/>
    </location>
</feature>
<name>J9DUK4_WUCBA</name>
<gene>
    <name evidence="1" type="ORF">WUBG_15738</name>
</gene>
<reference evidence="2" key="1">
    <citation type="submission" date="2012-08" db="EMBL/GenBank/DDBJ databases">
        <title>The Genome Sequence of Wuchereria bancrofti.</title>
        <authorList>
            <person name="Nutman T.B."/>
            <person name="Fink D.L."/>
            <person name="Russ C."/>
            <person name="Young S."/>
            <person name="Zeng Q."/>
            <person name="Koehrsen M."/>
            <person name="Alvarado L."/>
            <person name="Berlin A."/>
            <person name="Chapman S.B."/>
            <person name="Chen Z."/>
            <person name="Freedman E."/>
            <person name="Gellesch M."/>
            <person name="Goldberg J."/>
            <person name="Griggs A."/>
            <person name="Gujja S."/>
            <person name="Heilman E.R."/>
            <person name="Heiman D."/>
            <person name="Hepburn T."/>
            <person name="Howarth C."/>
            <person name="Jen D."/>
            <person name="Larson L."/>
            <person name="Lewis B."/>
            <person name="Mehta T."/>
            <person name="Park D."/>
            <person name="Pearson M."/>
            <person name="Roberts A."/>
            <person name="Saif S."/>
            <person name="Shea T."/>
            <person name="Shenoy N."/>
            <person name="Sisk P."/>
            <person name="Stolte C."/>
            <person name="Sykes S."/>
            <person name="Walk T."/>
            <person name="White J."/>
            <person name="Yandava C."/>
            <person name="Haas B."/>
            <person name="Henn M.R."/>
            <person name="Nusbaum C."/>
            <person name="Birren B."/>
        </authorList>
    </citation>
    <scope>NUCLEOTIDE SEQUENCE [LARGE SCALE GENOMIC DNA]</scope>
    <source>
        <strain evidence="2">NA</strain>
    </source>
</reference>
<protein>
    <submittedName>
        <fullName evidence="1">Uncharacterized protein</fullName>
    </submittedName>
</protein>
<dbReference type="EMBL" id="ADBV01014235">
    <property type="protein sequence ID" value="EJW73353.1"/>
    <property type="molecule type" value="Genomic_DNA"/>
</dbReference>
<comment type="caution">
    <text evidence="1">The sequence shown here is derived from an EMBL/GenBank/DDBJ whole genome shotgun (WGS) entry which is preliminary data.</text>
</comment>
<dbReference type="AlphaFoldDB" id="J9DUK4"/>
<evidence type="ECO:0000313" key="1">
    <source>
        <dbReference type="EMBL" id="EJW73353.1"/>
    </source>
</evidence>
<dbReference type="Proteomes" id="UP000004810">
    <property type="component" value="Unassembled WGS sequence"/>
</dbReference>
<sequence length="70" mass="7920">LSESRGPIDDYKENASNSFRADFIPNDIILKENFIHLRKPIKELKVDGEQNTVLLPLIPENPQNGAAEDM</sequence>
<organism evidence="1 2">
    <name type="scientific">Wuchereria bancrofti</name>
    <dbReference type="NCBI Taxonomy" id="6293"/>
    <lineage>
        <taxon>Eukaryota</taxon>
        <taxon>Metazoa</taxon>
        <taxon>Ecdysozoa</taxon>
        <taxon>Nematoda</taxon>
        <taxon>Chromadorea</taxon>
        <taxon>Rhabditida</taxon>
        <taxon>Spirurina</taxon>
        <taxon>Spiruromorpha</taxon>
        <taxon>Filarioidea</taxon>
        <taxon>Onchocercidae</taxon>
        <taxon>Wuchereria</taxon>
    </lineage>
</organism>